<dbReference type="RefSeq" id="WP_345093990.1">
    <property type="nucleotide sequence ID" value="NZ_BAABCS010000018.1"/>
</dbReference>
<gene>
    <name evidence="2" type="ORF">GCM10022388_19010</name>
</gene>
<accession>A0ABP7UU86</accession>
<proteinExistence type="predicted"/>
<protein>
    <recommendedName>
        <fullName evidence="1">WYL domain-containing protein</fullName>
    </recommendedName>
</protein>
<evidence type="ECO:0000259" key="1">
    <source>
        <dbReference type="Pfam" id="PF13280"/>
    </source>
</evidence>
<reference evidence="3" key="1">
    <citation type="journal article" date="2019" name="Int. J. Syst. Evol. Microbiol.">
        <title>The Global Catalogue of Microorganisms (GCM) 10K type strain sequencing project: providing services to taxonomists for standard genome sequencing and annotation.</title>
        <authorList>
            <consortium name="The Broad Institute Genomics Platform"/>
            <consortium name="The Broad Institute Genome Sequencing Center for Infectious Disease"/>
            <person name="Wu L."/>
            <person name="Ma J."/>
        </authorList>
    </citation>
    <scope>NUCLEOTIDE SEQUENCE [LARGE SCALE GENOMIC DNA]</scope>
    <source>
        <strain evidence="3">JCM 17068</strain>
    </source>
</reference>
<sequence>MDYNYGNSKEQIKRIDCLLSYLELHKGATLNNILDNYERKLKLVFNRKNVNRQFSYDKALLKKEGVIIEYNSDTKGYEITEFPKKNKKMLISEECINDLPILFSLLNVGEHLPSVEWLKEELHQKYNINEYLWENETYFSSNFIQQHNDEIIELGIKIINYMKQGQAIEFEYRKVNTYEKAAYVIAPLQIRLSNDMYFLVGCKYQHTEFVPQINTFRIDMIENLKVKEAKIINKENEKIKLIYNYKDLAEKETNLKDYFTHCIGIFNPNHGGKKEDPKHIKLKFYRWACSQVFKKKLHPSQRIPLGIQKEMVDGKEEIFCVVHLYVFDTVELENLLGRFREDVRKFNKKNNTFEKILTFKNQ</sequence>
<dbReference type="Proteomes" id="UP001500426">
    <property type="component" value="Unassembled WGS sequence"/>
</dbReference>
<organism evidence="2 3">
    <name type="scientific">Flavobacterium chungnamense</name>
    <dbReference type="NCBI Taxonomy" id="706182"/>
    <lineage>
        <taxon>Bacteria</taxon>
        <taxon>Pseudomonadati</taxon>
        <taxon>Bacteroidota</taxon>
        <taxon>Flavobacteriia</taxon>
        <taxon>Flavobacteriales</taxon>
        <taxon>Flavobacteriaceae</taxon>
        <taxon>Flavobacterium</taxon>
    </lineage>
</organism>
<feature type="domain" description="WYL" evidence="1">
    <location>
        <begin position="160"/>
        <end position="226"/>
    </location>
</feature>
<dbReference type="InterPro" id="IPR026881">
    <property type="entry name" value="WYL_dom"/>
</dbReference>
<dbReference type="EMBL" id="BAABCS010000018">
    <property type="protein sequence ID" value="GAA4052930.1"/>
    <property type="molecule type" value="Genomic_DNA"/>
</dbReference>
<dbReference type="Pfam" id="PF13280">
    <property type="entry name" value="WYL"/>
    <property type="match status" value="1"/>
</dbReference>
<dbReference type="PROSITE" id="PS52050">
    <property type="entry name" value="WYL"/>
    <property type="match status" value="1"/>
</dbReference>
<evidence type="ECO:0000313" key="2">
    <source>
        <dbReference type="EMBL" id="GAA4052930.1"/>
    </source>
</evidence>
<name>A0ABP7UU86_9FLAO</name>
<comment type="caution">
    <text evidence="2">The sequence shown here is derived from an EMBL/GenBank/DDBJ whole genome shotgun (WGS) entry which is preliminary data.</text>
</comment>
<keyword evidence="3" id="KW-1185">Reference proteome</keyword>
<evidence type="ECO:0000313" key="3">
    <source>
        <dbReference type="Proteomes" id="UP001500426"/>
    </source>
</evidence>